<keyword evidence="2" id="KW-1185">Reference proteome</keyword>
<evidence type="ECO:0000313" key="2">
    <source>
        <dbReference type="Proteomes" id="UP000017836"/>
    </source>
</evidence>
<reference evidence="2" key="1">
    <citation type="journal article" date="2013" name="Science">
        <title>The Amborella genome and the evolution of flowering plants.</title>
        <authorList>
            <consortium name="Amborella Genome Project"/>
        </authorList>
    </citation>
    <scope>NUCLEOTIDE SEQUENCE [LARGE SCALE GENOMIC DNA]</scope>
</reference>
<organism evidence="1 2">
    <name type="scientific">Amborella trichopoda</name>
    <dbReference type="NCBI Taxonomy" id="13333"/>
    <lineage>
        <taxon>Eukaryota</taxon>
        <taxon>Viridiplantae</taxon>
        <taxon>Streptophyta</taxon>
        <taxon>Embryophyta</taxon>
        <taxon>Tracheophyta</taxon>
        <taxon>Spermatophyta</taxon>
        <taxon>Magnoliopsida</taxon>
        <taxon>Amborellales</taxon>
        <taxon>Amborellaceae</taxon>
        <taxon>Amborella</taxon>
    </lineage>
</organism>
<dbReference type="EMBL" id="KI394956">
    <property type="protein sequence ID" value="ERN00092.1"/>
    <property type="molecule type" value="Genomic_DNA"/>
</dbReference>
<sequence>MVFDRKSRQDLVSWNTMHAGYALHGTWEKGNHACLVDQGWEYFHLMKNYTIFEGNHSIGYGNEVQIFVWSSQDVVATTRAYNLTWLHHHGSNYRGGRGKEGTRLM</sequence>
<accession>W1NSJ8</accession>
<feature type="non-terminal residue" evidence="1">
    <location>
        <position position="105"/>
    </location>
</feature>
<evidence type="ECO:0000313" key="1">
    <source>
        <dbReference type="EMBL" id="ERN00092.1"/>
    </source>
</evidence>
<dbReference type="HOGENOM" id="CLU_2243382_0_0_1"/>
<dbReference type="Proteomes" id="UP000017836">
    <property type="component" value="Unassembled WGS sequence"/>
</dbReference>
<gene>
    <name evidence="1" type="ORF">AMTR_s00487p00011620</name>
</gene>
<proteinExistence type="predicted"/>
<name>W1NSJ8_AMBTC</name>
<dbReference type="Gramene" id="ERN00092">
    <property type="protein sequence ID" value="ERN00092"/>
    <property type="gene ID" value="AMTR_s00487p00011620"/>
</dbReference>
<protein>
    <submittedName>
        <fullName evidence="1">Uncharacterized protein</fullName>
    </submittedName>
</protein>
<dbReference type="AlphaFoldDB" id="W1NSJ8"/>